<organism evidence="4 5">
    <name type="scientific">Trichodelitschia bisporula</name>
    <dbReference type="NCBI Taxonomy" id="703511"/>
    <lineage>
        <taxon>Eukaryota</taxon>
        <taxon>Fungi</taxon>
        <taxon>Dikarya</taxon>
        <taxon>Ascomycota</taxon>
        <taxon>Pezizomycotina</taxon>
        <taxon>Dothideomycetes</taxon>
        <taxon>Dothideomycetes incertae sedis</taxon>
        <taxon>Phaeotrichales</taxon>
        <taxon>Phaeotrichaceae</taxon>
        <taxon>Trichodelitschia</taxon>
    </lineage>
</organism>
<dbReference type="SUPFAM" id="SSF53383">
    <property type="entry name" value="PLP-dependent transferases"/>
    <property type="match status" value="1"/>
</dbReference>
<evidence type="ECO:0000256" key="1">
    <source>
        <dbReference type="ARBA" id="ARBA00007441"/>
    </source>
</evidence>
<keyword evidence="4" id="KW-0032">Aminotransferase</keyword>
<sequence length="393" mass="43358">MVQIETFGIEKWMDDYQPGAKYDLAETCCASISLDDLQSLSVGEKKSIISSSKKLGYGDIRGSKELIANLARLYSRQAPSPLPEENILITSGAIAANHLLMYALVGPGDHVICHYPTYQQLYAEPTALGAEVDLWKANPDKNWSLDIEELKRLLKPNTKMIIVKSLLEGVVKIAEEKDIIVLSDEVYRPLYHSVDPQSPEFPPSLVSLGSKHTIVTGSMSKAYSLAGIRLGWIASRNSDIIEKVAGARHYTIISVSQLDSAVAAYALSDDVHDGLLSRNMNLARDNLKILDQFVINHSDVCDWVKPVAGTTAFVRFHKGGKPIDAQVLCRRLVQEAGVCWAPGDYSFGKEFKGYVRIGYVCETQVLRDGLAQTALWLQENFDALPTTEQSPCP</sequence>
<keyword evidence="4" id="KW-0808">Transferase</keyword>
<evidence type="ECO:0000313" key="4">
    <source>
        <dbReference type="EMBL" id="KAF2402888.1"/>
    </source>
</evidence>
<dbReference type="PROSITE" id="PS00105">
    <property type="entry name" value="AA_TRANSFER_CLASS_1"/>
    <property type="match status" value="1"/>
</dbReference>
<accession>A0A6G1I3K6</accession>
<dbReference type="PANTHER" id="PTHR43510">
    <property type="entry name" value="AMINOTRANSFERASE FUNCTION, HYPOTHETICAL (EUROFUNG)"/>
    <property type="match status" value="1"/>
</dbReference>
<dbReference type="InterPro" id="IPR004839">
    <property type="entry name" value="Aminotransferase_I/II_large"/>
</dbReference>
<dbReference type="AlphaFoldDB" id="A0A6G1I3K6"/>
<dbReference type="InterPro" id="IPR015421">
    <property type="entry name" value="PyrdxlP-dep_Trfase_major"/>
</dbReference>
<reference evidence="4" key="1">
    <citation type="journal article" date="2020" name="Stud. Mycol.">
        <title>101 Dothideomycetes genomes: a test case for predicting lifestyles and emergence of pathogens.</title>
        <authorList>
            <person name="Haridas S."/>
            <person name="Albert R."/>
            <person name="Binder M."/>
            <person name="Bloem J."/>
            <person name="Labutti K."/>
            <person name="Salamov A."/>
            <person name="Andreopoulos B."/>
            <person name="Baker S."/>
            <person name="Barry K."/>
            <person name="Bills G."/>
            <person name="Bluhm B."/>
            <person name="Cannon C."/>
            <person name="Castanera R."/>
            <person name="Culley D."/>
            <person name="Daum C."/>
            <person name="Ezra D."/>
            <person name="Gonzalez J."/>
            <person name="Henrissat B."/>
            <person name="Kuo A."/>
            <person name="Liang C."/>
            <person name="Lipzen A."/>
            <person name="Lutzoni F."/>
            <person name="Magnuson J."/>
            <person name="Mondo S."/>
            <person name="Nolan M."/>
            <person name="Ohm R."/>
            <person name="Pangilinan J."/>
            <person name="Park H.-J."/>
            <person name="Ramirez L."/>
            <person name="Alfaro M."/>
            <person name="Sun H."/>
            <person name="Tritt A."/>
            <person name="Yoshinaga Y."/>
            <person name="Zwiers L.-H."/>
            <person name="Turgeon B."/>
            <person name="Goodwin S."/>
            <person name="Spatafora J."/>
            <person name="Crous P."/>
            <person name="Grigoriev I."/>
        </authorList>
    </citation>
    <scope>NUCLEOTIDE SEQUENCE</scope>
    <source>
        <strain evidence="4">CBS 262.69</strain>
    </source>
</reference>
<dbReference type="InterPro" id="IPR015424">
    <property type="entry name" value="PyrdxlP-dep_Trfase"/>
</dbReference>
<dbReference type="CDD" id="cd00609">
    <property type="entry name" value="AAT_like"/>
    <property type="match status" value="1"/>
</dbReference>
<dbReference type="OrthoDB" id="7042322at2759"/>
<evidence type="ECO:0000256" key="2">
    <source>
        <dbReference type="ARBA" id="ARBA00022898"/>
    </source>
</evidence>
<gene>
    <name evidence="4" type="ORF">EJ06DRAFT_541719</name>
</gene>
<keyword evidence="5" id="KW-1185">Reference proteome</keyword>
<dbReference type="InterPro" id="IPR015422">
    <property type="entry name" value="PyrdxlP-dep_Trfase_small"/>
</dbReference>
<dbReference type="GO" id="GO:0008483">
    <property type="term" value="F:transaminase activity"/>
    <property type="evidence" value="ECO:0007669"/>
    <property type="project" value="UniProtKB-KW"/>
</dbReference>
<dbReference type="InterPro" id="IPR004838">
    <property type="entry name" value="NHTrfase_class1_PyrdxlP-BS"/>
</dbReference>
<dbReference type="Gene3D" id="3.40.640.10">
    <property type="entry name" value="Type I PLP-dependent aspartate aminotransferase-like (Major domain)"/>
    <property type="match status" value="1"/>
</dbReference>
<feature type="domain" description="Aminotransferase class I/classII large" evidence="3">
    <location>
        <begin position="48"/>
        <end position="364"/>
    </location>
</feature>
<proteinExistence type="inferred from homology"/>
<dbReference type="Proteomes" id="UP000799640">
    <property type="component" value="Unassembled WGS sequence"/>
</dbReference>
<dbReference type="EMBL" id="ML996690">
    <property type="protein sequence ID" value="KAF2402888.1"/>
    <property type="molecule type" value="Genomic_DNA"/>
</dbReference>
<protein>
    <submittedName>
        <fullName evidence="4">Putative aminotransferase</fullName>
    </submittedName>
</protein>
<name>A0A6G1I3K6_9PEZI</name>
<dbReference type="Pfam" id="PF00155">
    <property type="entry name" value="Aminotran_1_2"/>
    <property type="match status" value="1"/>
</dbReference>
<evidence type="ECO:0000259" key="3">
    <source>
        <dbReference type="Pfam" id="PF00155"/>
    </source>
</evidence>
<dbReference type="PANTHER" id="PTHR43510:SF1">
    <property type="entry name" value="AMINOTRANSFERASE FUNCTION, HYPOTHETICAL (EUROFUNG)"/>
    <property type="match status" value="1"/>
</dbReference>
<comment type="similarity">
    <text evidence="1">Belongs to the class-I pyridoxal-phosphate-dependent aminotransferase family.</text>
</comment>
<keyword evidence="2" id="KW-0663">Pyridoxal phosphate</keyword>
<dbReference type="Gene3D" id="3.90.1150.10">
    <property type="entry name" value="Aspartate Aminotransferase, domain 1"/>
    <property type="match status" value="1"/>
</dbReference>
<evidence type="ECO:0000313" key="5">
    <source>
        <dbReference type="Proteomes" id="UP000799640"/>
    </source>
</evidence>
<dbReference type="GO" id="GO:0030170">
    <property type="term" value="F:pyridoxal phosphate binding"/>
    <property type="evidence" value="ECO:0007669"/>
    <property type="project" value="InterPro"/>
</dbReference>